<comment type="caution">
    <text evidence="1">The sequence shown here is derived from an EMBL/GenBank/DDBJ whole genome shotgun (WGS) entry which is preliminary data.</text>
</comment>
<evidence type="ECO:0000313" key="1">
    <source>
        <dbReference type="EMBL" id="KAG8042165.1"/>
    </source>
</evidence>
<accession>A0A8J5UYP2</accession>
<dbReference type="AlphaFoldDB" id="A0A8J5UYP2"/>
<dbReference type="OrthoDB" id="7687280at2759"/>
<sequence length="71" mass="8653">MKSENLIKYITSTFPKFITNEYQNIIAKYIKYVTDEISQSIEDIKKNEMRFNLVFSRRHNWVSLISNKRYI</sequence>
<organism evidence="1 2">
    <name type="scientific">Cotesia typhae</name>
    <dbReference type="NCBI Taxonomy" id="2053667"/>
    <lineage>
        <taxon>Eukaryota</taxon>
        <taxon>Metazoa</taxon>
        <taxon>Ecdysozoa</taxon>
        <taxon>Arthropoda</taxon>
        <taxon>Hexapoda</taxon>
        <taxon>Insecta</taxon>
        <taxon>Pterygota</taxon>
        <taxon>Neoptera</taxon>
        <taxon>Endopterygota</taxon>
        <taxon>Hymenoptera</taxon>
        <taxon>Apocrita</taxon>
        <taxon>Ichneumonoidea</taxon>
        <taxon>Braconidae</taxon>
        <taxon>Microgastrinae</taxon>
        <taxon>Cotesia</taxon>
    </lineage>
</organism>
<evidence type="ECO:0000313" key="2">
    <source>
        <dbReference type="Proteomes" id="UP000729913"/>
    </source>
</evidence>
<protein>
    <submittedName>
        <fullName evidence="1">Uncharacterized protein</fullName>
    </submittedName>
</protein>
<dbReference type="Proteomes" id="UP000729913">
    <property type="component" value="Unassembled WGS sequence"/>
</dbReference>
<gene>
    <name evidence="1" type="ORF">G9C98_000156</name>
</gene>
<reference evidence="1" key="2">
    <citation type="submission" date="2021-04" db="EMBL/GenBank/DDBJ databases">
        <title>Genome-wide patterns of bracovirus chromosomal integration into multiple host tissues during parasitism.</title>
        <authorList>
            <person name="Chebbi M.A.C."/>
        </authorList>
    </citation>
    <scope>NUCLEOTIDE SEQUENCE</scope>
    <source>
        <tissue evidence="1">Whole body</tissue>
    </source>
</reference>
<name>A0A8J5UYP2_9HYME</name>
<keyword evidence="2" id="KW-1185">Reference proteome</keyword>
<proteinExistence type="predicted"/>
<dbReference type="EMBL" id="JAAOIC020000003">
    <property type="protein sequence ID" value="KAG8042165.1"/>
    <property type="molecule type" value="Genomic_DNA"/>
</dbReference>
<reference evidence="1" key="1">
    <citation type="submission" date="2020-03" db="EMBL/GenBank/DDBJ databases">
        <authorList>
            <person name="Chebbi M.A."/>
            <person name="Drezen J.M."/>
        </authorList>
    </citation>
    <scope>NUCLEOTIDE SEQUENCE</scope>
    <source>
        <tissue evidence="1">Whole body</tissue>
    </source>
</reference>